<keyword evidence="7" id="KW-0479">Metal-binding</keyword>
<dbReference type="PANTHER" id="PTHR12849">
    <property type="entry name" value="RNA LARIAT DEBRANCHING ENZYME"/>
    <property type="match status" value="1"/>
</dbReference>
<keyword evidence="10" id="KW-0408">Iron</keyword>
<organism evidence="15 16">
    <name type="scientific">Golovinomyces cichoracearum</name>
    <dbReference type="NCBI Taxonomy" id="62708"/>
    <lineage>
        <taxon>Eukaryota</taxon>
        <taxon>Fungi</taxon>
        <taxon>Dikarya</taxon>
        <taxon>Ascomycota</taxon>
        <taxon>Pezizomycotina</taxon>
        <taxon>Leotiomycetes</taxon>
        <taxon>Erysiphales</taxon>
        <taxon>Erysiphaceae</taxon>
        <taxon>Golovinomyces</taxon>
    </lineage>
</organism>
<evidence type="ECO:0000256" key="13">
    <source>
        <dbReference type="SAM" id="MobiDB-lite"/>
    </source>
</evidence>
<dbReference type="InterPro" id="IPR041816">
    <property type="entry name" value="Dbr1_N"/>
</dbReference>
<evidence type="ECO:0000256" key="11">
    <source>
        <dbReference type="ARBA" id="ARBA00023211"/>
    </source>
</evidence>
<dbReference type="AlphaFoldDB" id="A0A420IHX3"/>
<evidence type="ECO:0000313" key="15">
    <source>
        <dbReference type="EMBL" id="RKF74158.1"/>
    </source>
</evidence>
<dbReference type="InterPro" id="IPR004843">
    <property type="entry name" value="Calcineurin-like_PHP"/>
</dbReference>
<dbReference type="SMART" id="SM01124">
    <property type="entry name" value="DBR1"/>
    <property type="match status" value="1"/>
</dbReference>
<accession>A0A420IHX3</accession>
<evidence type="ECO:0000256" key="8">
    <source>
        <dbReference type="ARBA" id="ARBA00022801"/>
    </source>
</evidence>
<evidence type="ECO:0000256" key="5">
    <source>
        <dbReference type="ARBA" id="ARBA00006045"/>
    </source>
</evidence>
<dbReference type="InterPro" id="IPR029052">
    <property type="entry name" value="Metallo-depent_PP-like"/>
</dbReference>
<feature type="compositionally biased region" description="Basic residues" evidence="13">
    <location>
        <begin position="527"/>
        <end position="539"/>
    </location>
</feature>
<keyword evidence="12" id="KW-0539">Nucleus</keyword>
<dbReference type="GO" id="GO:0008419">
    <property type="term" value="F:RNA lariat debranching enzyme activity"/>
    <property type="evidence" value="ECO:0007669"/>
    <property type="project" value="TreeGrafter"/>
</dbReference>
<comment type="cofactor">
    <cofactor evidence="3">
        <name>Fe(2+)</name>
        <dbReference type="ChEBI" id="CHEBI:29033"/>
    </cofactor>
</comment>
<comment type="subcellular location">
    <subcellularLocation>
        <location evidence="4">Nucleus</location>
    </subcellularLocation>
</comment>
<keyword evidence="6" id="KW-0507">mRNA processing</keyword>
<evidence type="ECO:0000256" key="2">
    <source>
        <dbReference type="ARBA" id="ARBA00001947"/>
    </source>
</evidence>
<proteinExistence type="inferred from homology"/>
<evidence type="ECO:0000256" key="4">
    <source>
        <dbReference type="ARBA" id="ARBA00004123"/>
    </source>
</evidence>
<feature type="compositionally biased region" description="Basic and acidic residues" evidence="13">
    <location>
        <begin position="295"/>
        <end position="308"/>
    </location>
</feature>
<sequence>MQSLRVAVEGCGHGTLHAVYASVAKACEKRGWDGVDLLIIGGDFQAVRNASDLTVMACPVKYRKIGDFHSYYSGARKAPYLTLFVGGNHEASNHLWELFYGGWVAPNIYYMGAANVLRLGGVRIAGMSGIWKGYNFRKSHYERLPYNEDDIRSIYHVREIDTRKLLQIRTKVDVGLSHDWPKGIELYGDTKSLFKNKPDFQEESRNGVFGNEAARLVMDRLRPPYWFSAHMHCRYAATRVYDALYSRASEKKLSLSPSKTETVSIEIPKNPDEIDLDAEITDETSTNSVQSNKAFHLDSKEEKPDDKNAGVSSVPQDHRARLPHAFSRSSTSVLPPAEITNNIVRFLSLDKCLPGRKFLQLLTVDPQTPPTPNVPKQQKLKLEYDPEWLAITRTFDSNIILGDKSAQTPPDLGEAHYLPIIEKEREWIEENVVKAGRLEIPENFEITAPPYKVGTPEIVKKGPREYNNPQTQQFCDLIGIQNKFHSSAADQNERFRNGPAAVEERWIKGSHSSDSKSRGASFGSNRHSSRGNRRGRNHK</sequence>
<dbReference type="GO" id="GO:0046872">
    <property type="term" value="F:metal ion binding"/>
    <property type="evidence" value="ECO:0007669"/>
    <property type="project" value="UniProtKB-KW"/>
</dbReference>
<dbReference type="GO" id="GO:0005634">
    <property type="term" value="C:nucleus"/>
    <property type="evidence" value="ECO:0007669"/>
    <property type="project" value="UniProtKB-SubCell"/>
</dbReference>
<dbReference type="PANTHER" id="PTHR12849:SF0">
    <property type="entry name" value="LARIAT DEBRANCHING ENZYME"/>
    <property type="match status" value="1"/>
</dbReference>
<dbReference type="GO" id="GO:0000398">
    <property type="term" value="P:mRNA splicing, via spliceosome"/>
    <property type="evidence" value="ECO:0007669"/>
    <property type="project" value="TreeGrafter"/>
</dbReference>
<keyword evidence="11" id="KW-0464">Manganese</keyword>
<evidence type="ECO:0000256" key="7">
    <source>
        <dbReference type="ARBA" id="ARBA00022723"/>
    </source>
</evidence>
<evidence type="ECO:0000259" key="14">
    <source>
        <dbReference type="SMART" id="SM01124"/>
    </source>
</evidence>
<dbReference type="Pfam" id="PF05011">
    <property type="entry name" value="DBR1"/>
    <property type="match status" value="1"/>
</dbReference>
<feature type="region of interest" description="Disordered" evidence="13">
    <location>
        <begin position="281"/>
        <end position="317"/>
    </location>
</feature>
<dbReference type="InterPro" id="IPR007708">
    <property type="entry name" value="DBR1_C"/>
</dbReference>
<dbReference type="EMBL" id="MCBS01024108">
    <property type="protein sequence ID" value="RKF74158.1"/>
    <property type="molecule type" value="Genomic_DNA"/>
</dbReference>
<evidence type="ECO:0000256" key="3">
    <source>
        <dbReference type="ARBA" id="ARBA00001954"/>
    </source>
</evidence>
<name>A0A420IHX3_9PEZI</name>
<reference evidence="15 16" key="1">
    <citation type="journal article" date="2018" name="BMC Genomics">
        <title>Comparative genome analyses reveal sequence features reflecting distinct modes of host-adaptation between dicot and monocot powdery mildew.</title>
        <authorList>
            <person name="Wu Y."/>
            <person name="Ma X."/>
            <person name="Pan Z."/>
            <person name="Kale S.D."/>
            <person name="Song Y."/>
            <person name="King H."/>
            <person name="Zhang Q."/>
            <person name="Presley C."/>
            <person name="Deng X."/>
            <person name="Wei C.I."/>
            <person name="Xiao S."/>
        </authorList>
    </citation>
    <scope>NUCLEOTIDE SEQUENCE [LARGE SCALE GENOMIC DNA]</scope>
    <source>
        <strain evidence="15">UMSG1</strain>
    </source>
</reference>
<comment type="similarity">
    <text evidence="5">Belongs to the lariat debranching enzyme family.</text>
</comment>
<evidence type="ECO:0000256" key="12">
    <source>
        <dbReference type="ARBA" id="ARBA00023242"/>
    </source>
</evidence>
<keyword evidence="8" id="KW-0378">Hydrolase</keyword>
<dbReference type="Pfam" id="PF00149">
    <property type="entry name" value="Metallophos"/>
    <property type="match status" value="1"/>
</dbReference>
<gene>
    <name evidence="15" type="ORF">GcM1_241145</name>
</gene>
<evidence type="ECO:0000313" key="16">
    <source>
        <dbReference type="Proteomes" id="UP000285326"/>
    </source>
</evidence>
<evidence type="ECO:0000256" key="9">
    <source>
        <dbReference type="ARBA" id="ARBA00022833"/>
    </source>
</evidence>
<feature type="region of interest" description="Disordered" evidence="13">
    <location>
        <begin position="488"/>
        <end position="539"/>
    </location>
</feature>
<evidence type="ECO:0000256" key="10">
    <source>
        <dbReference type="ARBA" id="ARBA00023004"/>
    </source>
</evidence>
<dbReference type="Proteomes" id="UP000285326">
    <property type="component" value="Unassembled WGS sequence"/>
</dbReference>
<feature type="domain" description="Lariat debranching enzyme C-terminal" evidence="14">
    <location>
        <begin position="333"/>
        <end position="484"/>
    </location>
</feature>
<evidence type="ECO:0000256" key="6">
    <source>
        <dbReference type="ARBA" id="ARBA00022664"/>
    </source>
</evidence>
<feature type="compositionally biased region" description="Basic and acidic residues" evidence="13">
    <location>
        <begin position="491"/>
        <end position="517"/>
    </location>
</feature>
<feature type="compositionally biased region" description="Polar residues" evidence="13">
    <location>
        <begin position="283"/>
        <end position="293"/>
    </location>
</feature>
<comment type="cofactor">
    <cofactor evidence="2">
        <name>Zn(2+)</name>
        <dbReference type="ChEBI" id="CHEBI:29105"/>
    </cofactor>
</comment>
<protein>
    <submittedName>
        <fullName evidence="15">Lariat debranching enzyme</fullName>
    </submittedName>
</protein>
<dbReference type="SUPFAM" id="SSF56300">
    <property type="entry name" value="Metallo-dependent phosphatases"/>
    <property type="match status" value="1"/>
</dbReference>
<comment type="cofactor">
    <cofactor evidence="1">
        <name>Mn(2+)</name>
        <dbReference type="ChEBI" id="CHEBI:29035"/>
    </cofactor>
</comment>
<dbReference type="CDD" id="cd00844">
    <property type="entry name" value="MPP_Dbr1_N"/>
    <property type="match status" value="1"/>
</dbReference>
<keyword evidence="9" id="KW-0862">Zinc</keyword>
<comment type="caution">
    <text evidence="15">The sequence shown here is derived from an EMBL/GenBank/DDBJ whole genome shotgun (WGS) entry which is preliminary data.</text>
</comment>
<evidence type="ECO:0000256" key="1">
    <source>
        <dbReference type="ARBA" id="ARBA00001936"/>
    </source>
</evidence>